<dbReference type="Pfam" id="PF00271">
    <property type="entry name" value="Helicase_C"/>
    <property type="match status" value="1"/>
</dbReference>
<dbReference type="PROSITE" id="PS51194">
    <property type="entry name" value="HELICASE_CTER"/>
    <property type="match status" value="1"/>
</dbReference>
<dbReference type="Pfam" id="PF18074">
    <property type="entry name" value="PriA_C"/>
    <property type="match status" value="1"/>
</dbReference>
<dbReference type="InterPro" id="IPR041236">
    <property type="entry name" value="PriA_C"/>
</dbReference>
<gene>
    <name evidence="11 14" type="primary">priA</name>
    <name evidence="14" type="ORF">NQ491_06380</name>
</gene>
<feature type="binding site" evidence="11">
    <location>
        <position position="489"/>
    </location>
    <ligand>
        <name>Zn(2+)</name>
        <dbReference type="ChEBI" id="CHEBI:29105"/>
        <label>2</label>
    </ligand>
</feature>
<comment type="catalytic activity">
    <reaction evidence="11">
        <text>ATP + H2O = ADP + phosphate + H(+)</text>
        <dbReference type="Rhea" id="RHEA:13065"/>
        <dbReference type="ChEBI" id="CHEBI:15377"/>
        <dbReference type="ChEBI" id="CHEBI:15378"/>
        <dbReference type="ChEBI" id="CHEBI:30616"/>
        <dbReference type="ChEBI" id="CHEBI:43474"/>
        <dbReference type="ChEBI" id="CHEBI:456216"/>
        <dbReference type="EC" id="5.6.2.4"/>
    </reaction>
</comment>
<evidence type="ECO:0000256" key="4">
    <source>
        <dbReference type="ARBA" id="ARBA00022741"/>
    </source>
</evidence>
<keyword evidence="6 11" id="KW-0347">Helicase</keyword>
<keyword evidence="3 11" id="KW-0479">Metal-binding</keyword>
<keyword evidence="8 11" id="KW-0067">ATP-binding</keyword>
<evidence type="ECO:0000256" key="5">
    <source>
        <dbReference type="ARBA" id="ARBA00022801"/>
    </source>
</evidence>
<keyword evidence="10 11" id="KW-0413">Isomerase</keyword>
<dbReference type="Gene3D" id="3.40.50.300">
    <property type="entry name" value="P-loop containing nucleotide triphosphate hydrolases"/>
    <property type="match status" value="2"/>
</dbReference>
<evidence type="ECO:0000313" key="14">
    <source>
        <dbReference type="EMBL" id="UWN56295.1"/>
    </source>
</evidence>
<evidence type="ECO:0000313" key="15">
    <source>
        <dbReference type="Proteomes" id="UP001059295"/>
    </source>
</evidence>
<dbReference type="InterPro" id="IPR041222">
    <property type="entry name" value="PriA_3primeBD"/>
</dbReference>
<evidence type="ECO:0000256" key="8">
    <source>
        <dbReference type="ARBA" id="ARBA00022840"/>
    </source>
</evidence>
<feature type="binding site" evidence="11">
    <location>
        <position position="486"/>
    </location>
    <ligand>
        <name>Zn(2+)</name>
        <dbReference type="ChEBI" id="CHEBI:29105"/>
        <label>2</label>
    </ligand>
</feature>
<dbReference type="PANTHER" id="PTHR30580">
    <property type="entry name" value="PRIMOSOMAL PROTEIN N"/>
    <property type="match status" value="1"/>
</dbReference>
<dbReference type="Pfam" id="PF17764">
    <property type="entry name" value="PriA_3primeBD"/>
    <property type="match status" value="1"/>
</dbReference>
<name>A0ABY5UW18_9BACT</name>
<dbReference type="InterPro" id="IPR042115">
    <property type="entry name" value="PriA_3primeBD_sf"/>
</dbReference>
<evidence type="ECO:0000256" key="1">
    <source>
        <dbReference type="ARBA" id="ARBA00022515"/>
    </source>
</evidence>
<dbReference type="Proteomes" id="UP001059295">
    <property type="component" value="Chromosome"/>
</dbReference>
<evidence type="ECO:0000256" key="9">
    <source>
        <dbReference type="ARBA" id="ARBA00023125"/>
    </source>
</evidence>
<evidence type="ECO:0000256" key="10">
    <source>
        <dbReference type="ARBA" id="ARBA00023235"/>
    </source>
</evidence>
<keyword evidence="7 11" id="KW-0862">Zinc</keyword>
<comment type="cofactor">
    <cofactor evidence="11">
        <name>Zn(2+)</name>
        <dbReference type="ChEBI" id="CHEBI:29105"/>
    </cofactor>
    <text evidence="11">Binds 2 zinc ions per subunit.</text>
</comment>
<evidence type="ECO:0000256" key="3">
    <source>
        <dbReference type="ARBA" id="ARBA00022723"/>
    </source>
</evidence>
<comment type="subunit">
    <text evidence="11">Component of the replication restart primosome.</text>
</comment>
<comment type="catalytic activity">
    <reaction evidence="11">
        <text>Couples ATP hydrolysis with the unwinding of duplex DNA by translocating in the 3'-5' direction.</text>
        <dbReference type="EC" id="5.6.2.4"/>
    </reaction>
</comment>
<organism evidence="14 15">
    <name type="scientific">Alistipes ihumii AP11</name>
    <dbReference type="NCBI Taxonomy" id="1211813"/>
    <lineage>
        <taxon>Bacteria</taxon>
        <taxon>Pseudomonadati</taxon>
        <taxon>Bacteroidota</taxon>
        <taxon>Bacteroidia</taxon>
        <taxon>Bacteroidales</taxon>
        <taxon>Rikenellaceae</taxon>
        <taxon>Alistipes</taxon>
    </lineage>
</organism>
<reference evidence="14" key="1">
    <citation type="journal article" date="2022" name="Cell">
        <title>Design, construction, and in vivo augmentation of a complex gut microbiome.</title>
        <authorList>
            <person name="Cheng A.G."/>
            <person name="Ho P.Y."/>
            <person name="Aranda-Diaz A."/>
            <person name="Jain S."/>
            <person name="Yu F.B."/>
            <person name="Meng X."/>
            <person name="Wang M."/>
            <person name="Iakiviak M."/>
            <person name="Nagashima K."/>
            <person name="Zhao A."/>
            <person name="Murugkar P."/>
            <person name="Patil A."/>
            <person name="Atabakhsh K."/>
            <person name="Weakley A."/>
            <person name="Yan J."/>
            <person name="Brumbaugh A.R."/>
            <person name="Higginbottom S."/>
            <person name="Dimas A."/>
            <person name="Shiver A.L."/>
            <person name="Deutschbauer A."/>
            <person name="Neff N."/>
            <person name="Sonnenburg J.L."/>
            <person name="Huang K.C."/>
            <person name="Fischbach M.A."/>
        </authorList>
    </citation>
    <scope>NUCLEOTIDE SEQUENCE</scope>
    <source>
        <strain evidence="14">AP11</strain>
    </source>
</reference>
<keyword evidence="15" id="KW-1185">Reference proteome</keyword>
<dbReference type="InterPro" id="IPR040498">
    <property type="entry name" value="PriA_CRR"/>
</dbReference>
<evidence type="ECO:0000256" key="2">
    <source>
        <dbReference type="ARBA" id="ARBA00022705"/>
    </source>
</evidence>
<protein>
    <recommendedName>
        <fullName evidence="11">Replication restart protein PriA</fullName>
    </recommendedName>
    <alternativeName>
        <fullName evidence="11">ATP-dependent DNA helicase PriA</fullName>
        <ecNumber evidence="11">5.6.2.4</ecNumber>
    </alternativeName>
    <alternativeName>
        <fullName evidence="11">DNA 3'-5' helicase PriA</fullName>
    </alternativeName>
</protein>
<dbReference type="InterPro" id="IPR001650">
    <property type="entry name" value="Helicase_C-like"/>
</dbReference>
<dbReference type="SMART" id="SM00487">
    <property type="entry name" value="DEXDc"/>
    <property type="match status" value="1"/>
</dbReference>
<keyword evidence="4 11" id="KW-0547">Nucleotide-binding</keyword>
<dbReference type="EC" id="5.6.2.4" evidence="11"/>
<comment type="similarity">
    <text evidence="11">Belongs to the helicase family. PriA subfamily.</text>
</comment>
<dbReference type="Pfam" id="PF18319">
    <property type="entry name" value="Zn_ribbon_PriA"/>
    <property type="match status" value="1"/>
</dbReference>
<dbReference type="EMBL" id="CP102294">
    <property type="protein sequence ID" value="UWN56295.1"/>
    <property type="molecule type" value="Genomic_DNA"/>
</dbReference>
<dbReference type="InterPro" id="IPR014001">
    <property type="entry name" value="Helicase_ATP-bd"/>
</dbReference>
<evidence type="ECO:0000256" key="6">
    <source>
        <dbReference type="ARBA" id="ARBA00022806"/>
    </source>
</evidence>
<feature type="binding site" evidence="11">
    <location>
        <position position="504"/>
    </location>
    <ligand>
        <name>Zn(2+)</name>
        <dbReference type="ChEBI" id="CHEBI:29105"/>
        <label>2</label>
    </ligand>
</feature>
<dbReference type="PANTHER" id="PTHR30580:SF0">
    <property type="entry name" value="PRIMOSOMAL PROTEIN N"/>
    <property type="match status" value="1"/>
</dbReference>
<evidence type="ECO:0000259" key="12">
    <source>
        <dbReference type="PROSITE" id="PS51192"/>
    </source>
</evidence>
<keyword evidence="9 11" id="KW-0238">DNA-binding</keyword>
<dbReference type="InterPro" id="IPR011545">
    <property type="entry name" value="DEAD/DEAH_box_helicase_dom"/>
</dbReference>
<dbReference type="InterPro" id="IPR005259">
    <property type="entry name" value="PriA"/>
</dbReference>
<feature type="binding site" evidence="11">
    <location>
        <position position="520"/>
    </location>
    <ligand>
        <name>Zn(2+)</name>
        <dbReference type="ChEBI" id="CHEBI:29105"/>
        <label>1</label>
    </ligand>
</feature>
<dbReference type="NCBIfam" id="TIGR00595">
    <property type="entry name" value="priA"/>
    <property type="match status" value="1"/>
</dbReference>
<keyword evidence="5 11" id="KW-0378">Hydrolase</keyword>
<keyword evidence="1 11" id="KW-0639">Primosome</keyword>
<feature type="binding site" evidence="11">
    <location>
        <position position="517"/>
    </location>
    <ligand>
        <name>Zn(2+)</name>
        <dbReference type="ChEBI" id="CHEBI:29105"/>
        <label>1</label>
    </ligand>
</feature>
<feature type="binding site" evidence="11">
    <location>
        <position position="477"/>
    </location>
    <ligand>
        <name>Zn(2+)</name>
        <dbReference type="ChEBI" id="CHEBI:29105"/>
        <label>1</label>
    </ligand>
</feature>
<dbReference type="HAMAP" id="MF_00983">
    <property type="entry name" value="PriA"/>
    <property type="match status" value="1"/>
</dbReference>
<dbReference type="PROSITE" id="PS51192">
    <property type="entry name" value="HELICASE_ATP_BIND_1"/>
    <property type="match status" value="1"/>
</dbReference>
<feature type="binding site" evidence="11">
    <location>
        <position position="507"/>
    </location>
    <ligand>
        <name>Zn(2+)</name>
        <dbReference type="ChEBI" id="CHEBI:29105"/>
        <label>2</label>
    </ligand>
</feature>
<proteinExistence type="inferred from homology"/>
<keyword evidence="2 11" id="KW-0235">DNA replication</keyword>
<dbReference type="InterPro" id="IPR027417">
    <property type="entry name" value="P-loop_NTPase"/>
</dbReference>
<comment type="function">
    <text evidence="11">Initiates the restart of stalled replication forks, which reloads the replicative helicase on sites other than the origin of replication. Recognizes and binds to abandoned replication forks and remodels them to uncover a helicase loading site. Promotes assembly of the primosome at these replication forks.</text>
</comment>
<dbReference type="Gene3D" id="3.40.1440.60">
    <property type="entry name" value="PriA, 3(prime) DNA-binding domain"/>
    <property type="match status" value="1"/>
</dbReference>
<evidence type="ECO:0000256" key="11">
    <source>
        <dbReference type="HAMAP-Rule" id="MF_00983"/>
    </source>
</evidence>
<dbReference type="CDD" id="cd18804">
    <property type="entry name" value="SF2_C_priA"/>
    <property type="match status" value="1"/>
</dbReference>
<accession>A0ABY5UW18</accession>
<evidence type="ECO:0000259" key="13">
    <source>
        <dbReference type="PROSITE" id="PS51194"/>
    </source>
</evidence>
<feature type="domain" description="Helicase C-terminal" evidence="13">
    <location>
        <begin position="512"/>
        <end position="667"/>
    </location>
</feature>
<dbReference type="SMART" id="SM00490">
    <property type="entry name" value="HELICc"/>
    <property type="match status" value="1"/>
</dbReference>
<dbReference type="Pfam" id="PF00270">
    <property type="entry name" value="DEAD"/>
    <property type="match status" value="1"/>
</dbReference>
<dbReference type="SUPFAM" id="SSF52540">
    <property type="entry name" value="P-loop containing nucleoside triphosphate hydrolases"/>
    <property type="match status" value="1"/>
</dbReference>
<feature type="binding site" evidence="11">
    <location>
        <position position="480"/>
    </location>
    <ligand>
        <name>Zn(2+)</name>
        <dbReference type="ChEBI" id="CHEBI:29105"/>
        <label>1</label>
    </ligand>
</feature>
<sequence length="770" mass="84878">MQNQFRHATMSDSVPDERLYADVILPLATPAMTFSVPEHLAGELAEGSCVIVQLGARKYYTGVVRRIHGDRPVAAKVKPVERTVGDRPAATSVQLRLWDWLASYYMCPLGLVMRAAVPAVLKSGGLSVQEAVDGSYSPPQETFVALHPSVRNEADLHAALDSLSRARGQYRAMTEYLERTGPPDFDDPKFVPRRLLTASPAVLRALTDKCLLRSVRREAVGKEGDAVRFRLPELTPAQQRCFERIGELFAEKDVVLLHGVTGSGKTEIYIRLIAEELRAGRNVLYMLPEIALTAQLIGRMRDHFGDAVIVYHSRLTDNRRADVYRRLIGGSGGRLVVGVRSSVLLPLPLLSLVIVDEEHENSFKQADSAPRYHGRDTAVMLAALCGAKTLLGSATPSVESYFNAATGKYGLVTLAERYGGAVLPSVIVSDTLRAAKRGEKRSHFNKVLLDRIGEALQAGSQAILFQNRRGFSPYVECGHCGWTANCPDCNVSLTYHKSDGSLRCHYCGYRIPVPAVCPSCGTGSLLPRGFGTEKIEQELAAIFPEAAIDRLDADTSQSAGGYRRIVEAFEQGRTDILIGTQIVTKGFDFGGVSLVGILNADNLLNYPDFRAGERAFQLMTQVGGRAGRRSEPGTVVIQTAQPQHPVIEQVLRGDYGAMVRSQLAERRAFFYPPYCRLIAVVMRHRDKELLWRAAGAFAESAREVFGRRLLGPEAPPVDRIRGRFLVRFLLKIERRSPSAEAKRLLQELFGRLHARAEFRSVEVAADVDPM</sequence>
<feature type="domain" description="Helicase ATP-binding" evidence="12">
    <location>
        <begin position="246"/>
        <end position="414"/>
    </location>
</feature>
<evidence type="ECO:0000256" key="7">
    <source>
        <dbReference type="ARBA" id="ARBA00022833"/>
    </source>
</evidence>